<gene>
    <name evidence="2" type="ORF">HHUB_6113</name>
</gene>
<sequence>MWEKLVGGVLGLVTVAILGYVALDIFTFAVSSPAALEPGDPFYNAQHGFLPIVAGYFPYLIGGAGLVLTALAELLARGR</sequence>
<keyword evidence="3" id="KW-1185">Reference proteome</keyword>
<organism evidence="2 3">
    <name type="scientific">Halobacterium hubeiense</name>
    <dbReference type="NCBI Taxonomy" id="1407499"/>
    <lineage>
        <taxon>Archaea</taxon>
        <taxon>Methanobacteriati</taxon>
        <taxon>Methanobacteriota</taxon>
        <taxon>Stenosarchaea group</taxon>
        <taxon>Halobacteria</taxon>
        <taxon>Halobacteriales</taxon>
        <taxon>Halobacteriaceae</taxon>
        <taxon>Halobacterium</taxon>
    </lineage>
</organism>
<dbReference type="OrthoDB" id="351135at2157"/>
<dbReference type="GeneID" id="26660885"/>
<accession>A0A0U5H8W9</accession>
<dbReference type="Proteomes" id="UP000066737">
    <property type="component" value="Plasmid pSTJ003"/>
</dbReference>
<evidence type="ECO:0000313" key="3">
    <source>
        <dbReference type="Proteomes" id="UP000066737"/>
    </source>
</evidence>
<name>A0A0U5H8W9_9EURY</name>
<proteinExistence type="predicted"/>
<evidence type="ECO:0000313" key="2">
    <source>
        <dbReference type="EMBL" id="CQH65394.1"/>
    </source>
</evidence>
<dbReference type="RefSeq" id="WP_059059196.1">
    <property type="nucleotide sequence ID" value="NZ_LN831305.1"/>
</dbReference>
<evidence type="ECO:0000256" key="1">
    <source>
        <dbReference type="SAM" id="Phobius"/>
    </source>
</evidence>
<feature type="transmembrane region" description="Helical" evidence="1">
    <location>
        <begin position="12"/>
        <end position="36"/>
    </location>
</feature>
<reference evidence="3" key="1">
    <citation type="journal article" date="2016" name="Environ. Microbiol.">
        <title>The complete genome of a viable archaeum isolated from 123-million-year-old rock salt.</title>
        <authorList>
            <person name="Jaakkola S.T."/>
            <person name="Pfeiffer F."/>
            <person name="Ravantti J.J."/>
            <person name="Guo Q."/>
            <person name="Liu Y."/>
            <person name="Chen X."/>
            <person name="Ma H."/>
            <person name="Yang C."/>
            <person name="Oksanen H.M."/>
            <person name="Bamford D.H."/>
        </authorList>
    </citation>
    <scope>NUCLEOTIDE SEQUENCE</scope>
    <source>
        <strain evidence="3">JI20-1</strain>
        <plasmid evidence="3">Plasmid pSTJ003</plasmid>
    </source>
</reference>
<dbReference type="KEGG" id="hhb:Hhub_6113"/>
<dbReference type="EMBL" id="LN831305">
    <property type="protein sequence ID" value="CQH65394.1"/>
    <property type="molecule type" value="Genomic_DNA"/>
</dbReference>
<geneLocation type="plasmid" evidence="3">
    <name>pSTJ003</name>
</geneLocation>
<protein>
    <submittedName>
        <fullName evidence="2">Uncharacterized protein</fullName>
    </submittedName>
</protein>
<keyword evidence="1" id="KW-0472">Membrane</keyword>
<feature type="transmembrane region" description="Helical" evidence="1">
    <location>
        <begin position="56"/>
        <end position="76"/>
    </location>
</feature>
<keyword evidence="1" id="KW-1133">Transmembrane helix</keyword>
<keyword evidence="1" id="KW-0812">Transmembrane</keyword>
<dbReference type="AlphaFoldDB" id="A0A0U5H8W9"/>